<dbReference type="Proteomes" id="UP000824890">
    <property type="component" value="Unassembled WGS sequence"/>
</dbReference>
<evidence type="ECO:0000313" key="4">
    <source>
        <dbReference type="Proteomes" id="UP000824890"/>
    </source>
</evidence>
<dbReference type="InterPro" id="IPR045040">
    <property type="entry name" value="PORR_fam"/>
</dbReference>
<gene>
    <name evidence="3" type="ORF">HID58_042097</name>
</gene>
<accession>A0ABQ8BCP9</accession>
<dbReference type="InterPro" id="IPR021099">
    <property type="entry name" value="PORR_domain"/>
</dbReference>
<evidence type="ECO:0000313" key="3">
    <source>
        <dbReference type="EMBL" id="KAH0902594.1"/>
    </source>
</evidence>
<dbReference type="PANTHER" id="PTHR31476:SF5">
    <property type="entry name" value="UBIQUITIN CARBOXYL-TERMINAL HYDROLASE FAMILY PROTEIN"/>
    <property type="match status" value="1"/>
</dbReference>
<evidence type="ECO:0000259" key="2">
    <source>
        <dbReference type="Pfam" id="PF11955"/>
    </source>
</evidence>
<name>A0ABQ8BCP9_BRANA</name>
<organism evidence="3 4">
    <name type="scientific">Brassica napus</name>
    <name type="common">Rape</name>
    <dbReference type="NCBI Taxonomy" id="3708"/>
    <lineage>
        <taxon>Eukaryota</taxon>
        <taxon>Viridiplantae</taxon>
        <taxon>Streptophyta</taxon>
        <taxon>Embryophyta</taxon>
        <taxon>Tracheophyta</taxon>
        <taxon>Spermatophyta</taxon>
        <taxon>Magnoliopsida</taxon>
        <taxon>eudicotyledons</taxon>
        <taxon>Gunneridae</taxon>
        <taxon>Pentapetalae</taxon>
        <taxon>rosids</taxon>
        <taxon>malvids</taxon>
        <taxon>Brassicales</taxon>
        <taxon>Brassicaceae</taxon>
        <taxon>Brassiceae</taxon>
        <taxon>Brassica</taxon>
    </lineage>
</organism>
<protein>
    <recommendedName>
        <fullName evidence="2">PORR domain-containing protein</fullName>
    </recommendedName>
</protein>
<dbReference type="EMBL" id="JAGKQM010000011">
    <property type="protein sequence ID" value="KAH0902594.1"/>
    <property type="molecule type" value="Genomic_DNA"/>
</dbReference>
<comment type="caution">
    <text evidence="3">The sequence shown here is derived from an EMBL/GenBank/DDBJ whole genome shotgun (WGS) entry which is preliminary data.</text>
</comment>
<dbReference type="Pfam" id="PF11955">
    <property type="entry name" value="PORR"/>
    <property type="match status" value="1"/>
</dbReference>
<reference evidence="3 4" key="1">
    <citation type="submission" date="2021-05" db="EMBL/GenBank/DDBJ databases">
        <title>Genome Assembly of Synthetic Allotetraploid Brassica napus Reveals Homoeologous Exchanges between Subgenomes.</title>
        <authorList>
            <person name="Davis J.T."/>
        </authorList>
    </citation>
    <scope>NUCLEOTIDE SEQUENCE [LARGE SCALE GENOMIC DNA]</scope>
    <source>
        <strain evidence="4">cv. Da-Ae</strain>
        <tissue evidence="3">Seedling</tissue>
    </source>
</reference>
<feature type="region of interest" description="Disordered" evidence="1">
    <location>
        <begin position="385"/>
        <end position="414"/>
    </location>
</feature>
<sequence length="507" mass="58404">MVIETDMVRVLGSSTAIQHHTKSIPLLIRRFSLPSTRKDPDLESALSRNKRWIVNSRLKNIILRCPNQVAPVKFLQKKFKTLDLQGKALNWLKKYPCCFDVYLEEDEYYCRLTKPMMALVEEEELVKEAQEPVLADRLAKLLMMSVGQRLNVVKLNELKRSFGFGDDYVVRIVPKYADVFRLVNYSGRKSSMEIELLSWKPELAVSAVEAAAGNECGSEPGFSCSLPTTWTNPWERFMEFNASPYISPYRELGEVVEGSKESEKRSVGLVHELLSLTLWKKLSMVKLSHFKKEFALPEKLNGMLLKHPGIFYVSNKYQVHTVLLREGYDGSELVQKDPLVIVKDKFGEFMQQGLYEYNRRRYLANLEKKREKGIESVKSVVRKRDGIEHGDEVDEQENHGGRPGGMFDPEERKSACQVQSRGLDKCRESFQMRGLRLRVGFKASMEREDADERREEDDEKERGVGSKVVGLQLQLCDLHAEPHWKLDKFPKPSCLAEFIEKEVKEGI</sequence>
<feature type="domain" description="PORR" evidence="2">
    <location>
        <begin position="38"/>
        <end position="353"/>
    </location>
</feature>
<dbReference type="PANTHER" id="PTHR31476">
    <property type="entry name" value="PROTEIN WHAT'S THIS FACTOR 1 HOMOLOG, CHLOROPLASTIC"/>
    <property type="match status" value="1"/>
</dbReference>
<feature type="compositionally biased region" description="Basic and acidic residues" evidence="1">
    <location>
        <begin position="385"/>
        <end position="400"/>
    </location>
</feature>
<keyword evidence="4" id="KW-1185">Reference proteome</keyword>
<proteinExistence type="predicted"/>
<evidence type="ECO:0000256" key="1">
    <source>
        <dbReference type="SAM" id="MobiDB-lite"/>
    </source>
</evidence>